<dbReference type="InterPro" id="IPR010869">
    <property type="entry name" value="DUF1501"/>
</dbReference>
<dbReference type="AlphaFoldDB" id="A0A9E7ZJI0"/>
<dbReference type="EMBL" id="CP102774">
    <property type="protein sequence ID" value="UZF84979.1"/>
    <property type="molecule type" value="Genomic_DNA"/>
</dbReference>
<gene>
    <name evidence="1" type="ORF">NWE54_14145</name>
</gene>
<reference evidence="1" key="1">
    <citation type="submission" date="2022-08" db="EMBL/GenBank/DDBJ databases">
        <title>Complete Genome Sequences of 2 Bosea sp. soil isolates.</title>
        <authorList>
            <person name="Alvarez Arevalo M."/>
            <person name="Sterndorff E.B."/>
            <person name="Faurdal D."/>
            <person name="Joergensen T.S."/>
            <person name="Weber T."/>
        </authorList>
    </citation>
    <scope>NUCLEOTIDE SEQUENCE</scope>
    <source>
        <strain evidence="1">NBC_00436</strain>
    </source>
</reference>
<dbReference type="PANTHER" id="PTHR43737:SF1">
    <property type="entry name" value="DUF1501 DOMAIN-CONTAINING PROTEIN"/>
    <property type="match status" value="1"/>
</dbReference>
<dbReference type="Pfam" id="PF07394">
    <property type="entry name" value="DUF1501"/>
    <property type="match status" value="1"/>
</dbReference>
<proteinExistence type="predicted"/>
<name>A0A9E7ZJI0_9HYPH</name>
<accession>A0A9E7ZJI0</accession>
<organism evidence="1">
    <name type="scientific">Bosea sp. NBC_00436</name>
    <dbReference type="NCBI Taxonomy" id="2969620"/>
    <lineage>
        <taxon>Bacteria</taxon>
        <taxon>Pseudomonadati</taxon>
        <taxon>Pseudomonadota</taxon>
        <taxon>Alphaproteobacteria</taxon>
        <taxon>Hyphomicrobiales</taxon>
        <taxon>Boseaceae</taxon>
        <taxon>Bosea</taxon>
    </lineage>
</organism>
<sequence>MMAPHDDDDCERMTPSRRAVLGAAGALFAWSFVPKFAYAAAGARDPRFVLVILRGALDGLSAVPPIGDPDYAGLREGIALAKDGPEAALPLDGFFYLHPAMPNLARLYKQGQATLVHAAATGYRERSHFDGQDVLESGQPAAGHTQSGWLNRLIANLPAGEGVSRKGVLGVGVVPPLVVRGDAPVLGWAPPRMARAGSDLTMRLADLYGQRDPALARALAQAVETEGLAQRRGMAGEQKGGGGPDTADGMRRIAEGAAGLVGADDGPRIAALAFEGWDTHANEGGAKGRLANLLGGLDGAFAAFEQGLAPVWKDTVVMVATEFGRTAAVNGTVGTDHGTGTVAFLVGGGVKGCRVVADWPGLKPEQLYQNRDLKPTTDIRAVAKGVVSELFGLSGPVLAEKVFPETGGLKPVQGLVV</sequence>
<evidence type="ECO:0000313" key="1">
    <source>
        <dbReference type="EMBL" id="UZF84979.1"/>
    </source>
</evidence>
<dbReference type="PANTHER" id="PTHR43737">
    <property type="entry name" value="BLL7424 PROTEIN"/>
    <property type="match status" value="1"/>
</dbReference>
<protein>
    <submittedName>
        <fullName evidence="1">DUF1501 domain-containing protein</fullName>
    </submittedName>
</protein>